<dbReference type="AlphaFoldDB" id="A0A0E0UUM0"/>
<sequence length="284" mass="31154">MISRNLKIYFRDRTAVFMSLLTVLIIIGLYAIFLGNNMEEMFKQASGKTIGIQELVNTWVIAGILSITPVTVSLAVFSLKVHDEELSIARSFAITPASRWRIVISYIVSGLVASFLLSVVTLFVGEMYIWLTGGEFLPFESWLRLIGIILINVFCCSSMMFFIASLVKKASAFSSVSTIVGTVIGFIAGIYLPIGSLPAAVQTAMKCFPFTYGASTIREIMTKEPLQQVFAGNTQAMDATKEMIGITIYWGDKTVTTGLSLLILSAFAVVFGVLSVILMKRQTK</sequence>
<feature type="transmembrane region" description="Helical" evidence="5">
    <location>
        <begin position="15"/>
        <end position="35"/>
    </location>
</feature>
<dbReference type="PROSITE" id="PS51012">
    <property type="entry name" value="ABC_TM2"/>
    <property type="match status" value="1"/>
</dbReference>
<evidence type="ECO:0000259" key="6">
    <source>
        <dbReference type="PROSITE" id="PS51012"/>
    </source>
</evidence>
<dbReference type="PIRSF" id="PIRSF006648">
    <property type="entry name" value="DrrB"/>
    <property type="match status" value="1"/>
</dbReference>
<feature type="transmembrane region" description="Helical" evidence="5">
    <location>
        <begin position="145"/>
        <end position="167"/>
    </location>
</feature>
<dbReference type="InterPro" id="IPR047817">
    <property type="entry name" value="ABC2_TM_bact-type"/>
</dbReference>
<evidence type="ECO:0000313" key="8">
    <source>
        <dbReference type="Proteomes" id="UP000000486"/>
    </source>
</evidence>
<dbReference type="GO" id="GO:0043190">
    <property type="term" value="C:ATP-binding cassette (ABC) transporter complex"/>
    <property type="evidence" value="ECO:0007669"/>
    <property type="project" value="InterPro"/>
</dbReference>
<feature type="transmembrane region" description="Helical" evidence="5">
    <location>
        <begin position="259"/>
        <end position="279"/>
    </location>
</feature>
<keyword evidence="4 5" id="KW-0472">Membrane</keyword>
<dbReference type="InterPro" id="IPR013525">
    <property type="entry name" value="ABC2_TM"/>
</dbReference>
<feature type="domain" description="ABC transmembrane type-2" evidence="6">
    <location>
        <begin position="14"/>
        <end position="282"/>
    </location>
</feature>
<proteinExistence type="predicted"/>
<accession>A0A0E0UUM0</accession>
<dbReference type="Pfam" id="PF12698">
    <property type="entry name" value="ABC2_membrane_3"/>
    <property type="match status" value="1"/>
</dbReference>
<reference evidence="7 8" key="1">
    <citation type="journal article" date="2011" name="J. Bacteriol.">
        <title>Genome sequence of the nonpathogenic Listeria monocytogenes serovar 4a strain M7.</title>
        <authorList>
            <person name="Chen J."/>
            <person name="Xia Y."/>
            <person name="Cheng C."/>
            <person name="Fang C."/>
            <person name="Shan Y."/>
            <person name="Jin G."/>
            <person name="Fang W."/>
        </authorList>
    </citation>
    <scope>NUCLEOTIDE SEQUENCE [LARGE SCALE GENOMIC DNA]</scope>
    <source>
        <strain evidence="7 8">M7</strain>
    </source>
</reference>
<evidence type="ECO:0000256" key="3">
    <source>
        <dbReference type="ARBA" id="ARBA00022989"/>
    </source>
</evidence>
<dbReference type="InterPro" id="IPR000412">
    <property type="entry name" value="ABC_2_transport"/>
</dbReference>
<keyword evidence="2 5" id="KW-0812">Transmembrane</keyword>
<feature type="transmembrane region" description="Helical" evidence="5">
    <location>
        <begin position="100"/>
        <end position="125"/>
    </location>
</feature>
<feature type="transmembrane region" description="Helical" evidence="5">
    <location>
        <begin position="55"/>
        <end position="79"/>
    </location>
</feature>
<dbReference type="PANTHER" id="PTHR43229">
    <property type="entry name" value="NODULATION PROTEIN J"/>
    <property type="match status" value="1"/>
</dbReference>
<dbReference type="KEGG" id="lmq:LMM7_1024"/>
<evidence type="ECO:0000256" key="2">
    <source>
        <dbReference type="ARBA" id="ARBA00022692"/>
    </source>
</evidence>
<dbReference type="RefSeq" id="WP_012581615.1">
    <property type="nucleotide sequence ID" value="NC_017537.1"/>
</dbReference>
<dbReference type="InterPro" id="IPR051784">
    <property type="entry name" value="Nod_factor_ABC_transporter"/>
</dbReference>
<comment type="subcellular location">
    <subcellularLocation>
        <location evidence="1">Membrane</location>
        <topology evidence="1">Multi-pass membrane protein</topology>
    </subcellularLocation>
</comment>
<dbReference type="Proteomes" id="UP000000486">
    <property type="component" value="Chromosome"/>
</dbReference>
<evidence type="ECO:0000256" key="5">
    <source>
        <dbReference type="SAM" id="Phobius"/>
    </source>
</evidence>
<evidence type="ECO:0000256" key="1">
    <source>
        <dbReference type="ARBA" id="ARBA00004141"/>
    </source>
</evidence>
<name>A0A0E0UUM0_LISMM</name>
<dbReference type="GO" id="GO:0140359">
    <property type="term" value="F:ABC-type transporter activity"/>
    <property type="evidence" value="ECO:0007669"/>
    <property type="project" value="InterPro"/>
</dbReference>
<evidence type="ECO:0000256" key="4">
    <source>
        <dbReference type="ARBA" id="ARBA00023136"/>
    </source>
</evidence>
<dbReference type="HOGENOM" id="CLU_079551_1_0_9"/>
<gene>
    <name evidence="7" type="primary">yadH</name>
    <name evidence="7" type="ordered locus">LMM7_1024</name>
</gene>
<feature type="transmembrane region" description="Helical" evidence="5">
    <location>
        <begin position="179"/>
        <end position="201"/>
    </location>
</feature>
<dbReference type="PANTHER" id="PTHR43229:SF2">
    <property type="entry name" value="NODULATION PROTEIN J"/>
    <property type="match status" value="1"/>
</dbReference>
<protein>
    <submittedName>
        <fullName evidence="7">Putative drug efflux ABC transporter, permease protein</fullName>
    </submittedName>
</protein>
<dbReference type="EMBL" id="CP002816">
    <property type="protein sequence ID" value="AEH92029.1"/>
    <property type="molecule type" value="Genomic_DNA"/>
</dbReference>
<evidence type="ECO:0000313" key="7">
    <source>
        <dbReference type="EMBL" id="AEH92029.1"/>
    </source>
</evidence>
<keyword evidence="3 5" id="KW-1133">Transmembrane helix</keyword>
<dbReference type="PATRIC" id="fig|1030009.3.peg.1011"/>
<organism evidence="7 8">
    <name type="scientific">Listeria monocytogenes serotype 4a (strain M7)</name>
    <dbReference type="NCBI Taxonomy" id="1030009"/>
    <lineage>
        <taxon>Bacteria</taxon>
        <taxon>Bacillati</taxon>
        <taxon>Bacillota</taxon>
        <taxon>Bacilli</taxon>
        <taxon>Bacillales</taxon>
        <taxon>Listeriaceae</taxon>
        <taxon>Listeria</taxon>
    </lineage>
</organism>